<reference evidence="11 12" key="1">
    <citation type="submission" date="2016-10" db="EMBL/GenBank/DDBJ databases">
        <authorList>
            <person name="de Groot N.N."/>
        </authorList>
    </citation>
    <scope>NUCLEOTIDE SEQUENCE [LARGE SCALE GENOMIC DNA]</scope>
    <source>
        <strain evidence="11 12">DSM 15345</strain>
    </source>
</reference>
<dbReference type="STRING" id="89524.SAMN05444370_1122"/>
<dbReference type="GO" id="GO:0009086">
    <property type="term" value="P:methionine biosynthetic process"/>
    <property type="evidence" value="ECO:0007669"/>
    <property type="project" value="UniProtKB-KW"/>
</dbReference>
<evidence type="ECO:0000256" key="9">
    <source>
        <dbReference type="ARBA" id="ARBA00023167"/>
    </source>
</evidence>
<dbReference type="EMBL" id="FNQM01000012">
    <property type="protein sequence ID" value="SEA79049.1"/>
    <property type="molecule type" value="Genomic_DNA"/>
</dbReference>
<dbReference type="GO" id="GO:0003700">
    <property type="term" value="F:DNA-binding transcription factor activity"/>
    <property type="evidence" value="ECO:0007669"/>
    <property type="project" value="InterPro"/>
</dbReference>
<dbReference type="InterPro" id="IPR036388">
    <property type="entry name" value="WH-like_DNA-bd_sf"/>
</dbReference>
<dbReference type="Gene3D" id="1.10.10.10">
    <property type="entry name" value="Winged helix-like DNA-binding domain superfamily/Winged helix DNA-binding domain"/>
    <property type="match status" value="1"/>
</dbReference>
<gene>
    <name evidence="11" type="ORF">SAMN05444370_1122</name>
</gene>
<evidence type="ECO:0000256" key="8">
    <source>
        <dbReference type="ARBA" id="ARBA00023163"/>
    </source>
</evidence>
<accession>A0A1H4E2N6</accession>
<dbReference type="PANTHER" id="PTHR30346:SF0">
    <property type="entry name" value="HCA OPERON TRANSCRIPTIONAL ACTIVATOR HCAR"/>
    <property type="match status" value="1"/>
</dbReference>
<keyword evidence="5" id="KW-0028">Amino-acid biosynthesis</keyword>
<keyword evidence="9" id="KW-0486">Methionine biosynthesis</keyword>
<dbReference type="InterPro" id="IPR037406">
    <property type="entry name" value="MetR_PBP2"/>
</dbReference>
<dbReference type="Pfam" id="PF00126">
    <property type="entry name" value="HTH_1"/>
    <property type="match status" value="1"/>
</dbReference>
<comment type="similarity">
    <text evidence="2">Belongs to the LysR transcriptional regulatory family.</text>
</comment>
<dbReference type="InterPro" id="IPR005119">
    <property type="entry name" value="LysR_subst-bd"/>
</dbReference>
<dbReference type="PROSITE" id="PS50931">
    <property type="entry name" value="HTH_LYSR"/>
    <property type="match status" value="1"/>
</dbReference>
<keyword evidence="4" id="KW-0963">Cytoplasm</keyword>
<evidence type="ECO:0000256" key="6">
    <source>
        <dbReference type="ARBA" id="ARBA00023015"/>
    </source>
</evidence>
<dbReference type="GO" id="GO:0005737">
    <property type="term" value="C:cytoplasm"/>
    <property type="evidence" value="ECO:0007669"/>
    <property type="project" value="UniProtKB-SubCell"/>
</dbReference>
<evidence type="ECO:0000313" key="12">
    <source>
        <dbReference type="Proteomes" id="UP000198703"/>
    </source>
</evidence>
<feature type="domain" description="HTH lysR-type" evidence="10">
    <location>
        <begin position="2"/>
        <end position="59"/>
    </location>
</feature>
<protein>
    <recommendedName>
        <fullName evidence="3">HTH-type transcriptional regulator MetR</fullName>
    </recommendedName>
</protein>
<evidence type="ECO:0000256" key="5">
    <source>
        <dbReference type="ARBA" id="ARBA00022605"/>
    </source>
</evidence>
<evidence type="ECO:0000256" key="2">
    <source>
        <dbReference type="ARBA" id="ARBA00009437"/>
    </source>
</evidence>
<dbReference type="Proteomes" id="UP000198703">
    <property type="component" value="Unassembled WGS sequence"/>
</dbReference>
<dbReference type="AlphaFoldDB" id="A0A1H4E2N6"/>
<dbReference type="GO" id="GO:0003677">
    <property type="term" value="F:DNA binding"/>
    <property type="evidence" value="ECO:0007669"/>
    <property type="project" value="UniProtKB-KW"/>
</dbReference>
<dbReference type="PANTHER" id="PTHR30346">
    <property type="entry name" value="TRANSCRIPTIONAL DUAL REGULATOR HCAR-RELATED"/>
    <property type="match status" value="1"/>
</dbReference>
<dbReference type="SUPFAM" id="SSF53850">
    <property type="entry name" value="Periplasmic binding protein-like II"/>
    <property type="match status" value="1"/>
</dbReference>
<evidence type="ECO:0000256" key="3">
    <source>
        <dbReference type="ARBA" id="ARBA00019365"/>
    </source>
</evidence>
<dbReference type="Pfam" id="PF03466">
    <property type="entry name" value="LysR_substrate"/>
    <property type="match status" value="1"/>
</dbReference>
<evidence type="ECO:0000256" key="4">
    <source>
        <dbReference type="ARBA" id="ARBA00022490"/>
    </source>
</evidence>
<evidence type="ECO:0000256" key="1">
    <source>
        <dbReference type="ARBA" id="ARBA00004496"/>
    </source>
</evidence>
<keyword evidence="6" id="KW-0805">Transcription regulation</keyword>
<dbReference type="OrthoDB" id="155872at2"/>
<dbReference type="InterPro" id="IPR000847">
    <property type="entry name" value="LysR_HTH_N"/>
</dbReference>
<proteinExistence type="inferred from homology"/>
<dbReference type="GO" id="GO:0032993">
    <property type="term" value="C:protein-DNA complex"/>
    <property type="evidence" value="ECO:0007669"/>
    <property type="project" value="TreeGrafter"/>
</dbReference>
<comment type="subcellular location">
    <subcellularLocation>
        <location evidence="1">Cytoplasm</location>
    </subcellularLocation>
</comment>
<keyword evidence="12" id="KW-1185">Reference proteome</keyword>
<dbReference type="CDD" id="cd08441">
    <property type="entry name" value="PBP2_MetR"/>
    <property type="match status" value="1"/>
</dbReference>
<dbReference type="Gene3D" id="3.40.190.10">
    <property type="entry name" value="Periplasmic binding protein-like II"/>
    <property type="match status" value="2"/>
</dbReference>
<dbReference type="RefSeq" id="WP_093254959.1">
    <property type="nucleotide sequence ID" value="NZ_FNQM01000012.1"/>
</dbReference>
<evidence type="ECO:0000313" key="11">
    <source>
        <dbReference type="EMBL" id="SEA79049.1"/>
    </source>
</evidence>
<dbReference type="SUPFAM" id="SSF46785">
    <property type="entry name" value="Winged helix' DNA-binding domain"/>
    <property type="match status" value="1"/>
</dbReference>
<organism evidence="11 12">
    <name type="scientific">Rubrimonas cliftonensis</name>
    <dbReference type="NCBI Taxonomy" id="89524"/>
    <lineage>
        <taxon>Bacteria</taxon>
        <taxon>Pseudomonadati</taxon>
        <taxon>Pseudomonadota</taxon>
        <taxon>Alphaproteobacteria</taxon>
        <taxon>Rhodobacterales</taxon>
        <taxon>Paracoccaceae</taxon>
        <taxon>Rubrimonas</taxon>
    </lineage>
</organism>
<keyword evidence="8" id="KW-0804">Transcription</keyword>
<sequence length="297" mass="32784">MIDRQHLSLMREIDRQGGLTAAAERLNMTQSAASHALRRLEAQTGVTLWRREGRRMRPTQAGRTLLDLARRLLPQFERADAAMADFAKGRRGLLRIGMECHPCYRWLLKVVEPYLVGWPDVDVDVRQAFQFGGLDALTDHEVDLLITPDPVARPGVGFTPVFGYDLVLAVGRGHPLAGRDHVRPEDLDDEVLITYPVGAERLDIYAQFLGPARRQPSARKEIETTDIMLQMVAAGRGVAPLPDWLLAEYAAALPIVGLPLGPEGLRKSIHVGLRDEDAALDYMAGFMAQAARVGAAV</sequence>
<dbReference type="InterPro" id="IPR036390">
    <property type="entry name" value="WH_DNA-bd_sf"/>
</dbReference>
<name>A0A1H4E2N6_9RHOB</name>
<keyword evidence="7" id="KW-0238">DNA-binding</keyword>
<dbReference type="PRINTS" id="PR00039">
    <property type="entry name" value="HTHLYSR"/>
</dbReference>
<evidence type="ECO:0000256" key="7">
    <source>
        <dbReference type="ARBA" id="ARBA00023125"/>
    </source>
</evidence>
<evidence type="ECO:0000259" key="10">
    <source>
        <dbReference type="PROSITE" id="PS50931"/>
    </source>
</evidence>